<gene>
    <name evidence="1" type="ordered locus">HBZC1_16950</name>
</gene>
<organism evidence="1 2">
    <name type="scientific">Helicobacter bizzozeronii (strain CIII-1)</name>
    <dbReference type="NCBI Taxonomy" id="1002804"/>
    <lineage>
        <taxon>Bacteria</taxon>
        <taxon>Pseudomonadati</taxon>
        <taxon>Campylobacterota</taxon>
        <taxon>Epsilonproteobacteria</taxon>
        <taxon>Campylobacterales</taxon>
        <taxon>Helicobacteraceae</taxon>
        <taxon>Helicobacter</taxon>
    </lineage>
</organism>
<dbReference type="KEGG" id="hbi:HBZC1_16950"/>
<proteinExistence type="predicted"/>
<dbReference type="RefSeq" id="WP_013891059.1">
    <property type="nucleotide sequence ID" value="NC_015674.1"/>
</dbReference>
<protein>
    <submittedName>
        <fullName evidence="1">Uncharacterized protein</fullName>
    </submittedName>
</protein>
<sequence>MCYRHKIVKPNLDFKDLKQMWNANVAYSKGTKNHYFRWQEDIDYKIFNTNTLCESAILFYGSSGCRQLYLLLCKLAMRVSSNKIALDRHYAKYVLQIVPRTLRMQLDILEKVGLISLIKGKRRYAYIYLKDYRKLPSYQSVGLNKKANMPTPFFLTILAYSKKIAQALKEVTFTMKGRHGLFTLKSPKDRGRMRRLNDVILEFSPLQDPNTTISLTYKQLTGKEIPSMKCFYQVAIVKKNIIEALTSQMVLGEVA</sequence>
<dbReference type="STRING" id="1002804.HBZC1_16950"/>
<evidence type="ECO:0000313" key="1">
    <source>
        <dbReference type="EMBL" id="CCB80681.1"/>
    </source>
</evidence>
<keyword evidence="2" id="KW-1185">Reference proteome</keyword>
<evidence type="ECO:0000313" key="2">
    <source>
        <dbReference type="Proteomes" id="UP000008387"/>
    </source>
</evidence>
<reference evidence="1 2" key="1">
    <citation type="journal article" date="2011" name="J. Bacteriol.">
        <title>Genome sequence of Helicobacter bizzozeronii strain CIII-1, an isolate from human gastric mucosa.</title>
        <authorList>
            <person name="Schott T."/>
            <person name="Rossi M."/>
            <person name="Hanninen M.L."/>
        </authorList>
    </citation>
    <scope>NUCLEOTIDE SEQUENCE [LARGE SCALE GENOMIC DNA]</scope>
    <source>
        <strain evidence="1 2">CIII-1</strain>
    </source>
</reference>
<name>F8KPF7_HELBC</name>
<dbReference type="EMBL" id="FR871757">
    <property type="protein sequence ID" value="CCB80681.1"/>
    <property type="molecule type" value="Genomic_DNA"/>
</dbReference>
<accession>F8KPF7</accession>
<dbReference type="Proteomes" id="UP000008387">
    <property type="component" value="Chromosome"/>
</dbReference>
<dbReference type="AlphaFoldDB" id="F8KPF7"/>
<dbReference type="HOGENOM" id="CLU_095275_0_0_7"/>